<proteinExistence type="predicted"/>
<protein>
    <recommendedName>
        <fullName evidence="3">PKD domain-containing protein</fullName>
    </recommendedName>
</protein>
<evidence type="ECO:0000256" key="1">
    <source>
        <dbReference type="SAM" id="SignalP"/>
    </source>
</evidence>
<feature type="chain" id="PRO_5026919062" description="PKD domain-containing protein" evidence="1">
    <location>
        <begin position="18"/>
        <end position="263"/>
    </location>
</feature>
<reference evidence="2" key="1">
    <citation type="submission" date="2020-02" db="EMBL/GenBank/DDBJ databases">
        <authorList>
            <person name="Meier V. D."/>
        </authorList>
    </citation>
    <scope>NUCLEOTIDE SEQUENCE</scope>
    <source>
        <strain evidence="2">AVDCRST_MAG93</strain>
    </source>
</reference>
<dbReference type="Gene3D" id="2.60.40.10">
    <property type="entry name" value="Immunoglobulins"/>
    <property type="match status" value="1"/>
</dbReference>
<keyword evidence="1" id="KW-0732">Signal</keyword>
<dbReference type="AlphaFoldDB" id="A0A6J4N2E6"/>
<dbReference type="PROSITE" id="PS51257">
    <property type="entry name" value="PROKAR_LIPOPROTEIN"/>
    <property type="match status" value="1"/>
</dbReference>
<evidence type="ECO:0008006" key="3">
    <source>
        <dbReference type="Google" id="ProtNLM"/>
    </source>
</evidence>
<evidence type="ECO:0000313" key="2">
    <source>
        <dbReference type="EMBL" id="CAA9373108.1"/>
    </source>
</evidence>
<name>A0A6J4N2E6_9CHLR</name>
<gene>
    <name evidence="2" type="ORF">AVDCRST_MAG93-8574</name>
</gene>
<dbReference type="InterPro" id="IPR013783">
    <property type="entry name" value="Ig-like_fold"/>
</dbReference>
<feature type="signal peptide" evidence="1">
    <location>
        <begin position="1"/>
        <end position="17"/>
    </location>
</feature>
<accession>A0A6J4N2E6</accession>
<sequence>MMIKRFLIGGLAVLALAACGPGDMTSQANEAAATVAARMGDLATTAESLANDPTAQALAGQVSATIEAAAADPTAAALANEALATAEAVAEDPTAQALANEALATAEAAAEDPTALALANDPTAQALAEEALATAEAMANDPTAQAEALTAVASVDEGDVQAALDEAFADMDDTMTLTEGQDLSFDALSGIANVTNYRMTIVDAPTGAEASEGEVIKEASDGNISVTPEEYEQYFTTPGDYTVRLDLTSNGQNATNEFTITVP</sequence>
<dbReference type="EMBL" id="CADCTR010002889">
    <property type="protein sequence ID" value="CAA9373108.1"/>
    <property type="molecule type" value="Genomic_DNA"/>
</dbReference>
<organism evidence="2">
    <name type="scientific">uncultured Chloroflexia bacterium</name>
    <dbReference type="NCBI Taxonomy" id="1672391"/>
    <lineage>
        <taxon>Bacteria</taxon>
        <taxon>Bacillati</taxon>
        <taxon>Chloroflexota</taxon>
        <taxon>Chloroflexia</taxon>
        <taxon>environmental samples</taxon>
    </lineage>
</organism>